<evidence type="ECO:0000259" key="1">
    <source>
        <dbReference type="Pfam" id="PF24626"/>
    </source>
</evidence>
<reference evidence="2" key="1">
    <citation type="journal article" date="2022" name="Front. Genet.">
        <title>Chromosome-Scale Assembly of the Dendrobium nobile Genome Provides Insights Into the Molecular Mechanism of the Biosynthesis of the Medicinal Active Ingredient of Dendrobium.</title>
        <authorList>
            <person name="Xu Q."/>
            <person name="Niu S.-C."/>
            <person name="Li K.-L."/>
            <person name="Zheng P.-J."/>
            <person name="Zhang X.-J."/>
            <person name="Jia Y."/>
            <person name="Liu Y."/>
            <person name="Niu Y.-X."/>
            <person name="Yu L.-H."/>
            <person name="Chen D.-F."/>
            <person name="Zhang G.-Q."/>
        </authorList>
    </citation>
    <scope>NUCLEOTIDE SEQUENCE</scope>
    <source>
        <tissue evidence="2">Leaf</tissue>
    </source>
</reference>
<evidence type="ECO:0000313" key="2">
    <source>
        <dbReference type="EMBL" id="KAI0529750.1"/>
    </source>
</evidence>
<proteinExistence type="predicted"/>
<dbReference type="InterPro" id="IPR056924">
    <property type="entry name" value="SH3_Tf2-1"/>
</dbReference>
<feature type="domain" description="Tf2-1-like SH3-like" evidence="1">
    <location>
        <begin position="77"/>
        <end position="138"/>
    </location>
</feature>
<dbReference type="Proteomes" id="UP000829196">
    <property type="component" value="Unassembled WGS sequence"/>
</dbReference>
<dbReference type="Pfam" id="PF24626">
    <property type="entry name" value="SH3_Tf2-1"/>
    <property type="match status" value="1"/>
</dbReference>
<evidence type="ECO:0000313" key="3">
    <source>
        <dbReference type="Proteomes" id="UP000829196"/>
    </source>
</evidence>
<organism evidence="2 3">
    <name type="scientific">Dendrobium nobile</name>
    <name type="common">Orchid</name>
    <dbReference type="NCBI Taxonomy" id="94219"/>
    <lineage>
        <taxon>Eukaryota</taxon>
        <taxon>Viridiplantae</taxon>
        <taxon>Streptophyta</taxon>
        <taxon>Embryophyta</taxon>
        <taxon>Tracheophyta</taxon>
        <taxon>Spermatophyta</taxon>
        <taxon>Magnoliopsida</taxon>
        <taxon>Liliopsida</taxon>
        <taxon>Asparagales</taxon>
        <taxon>Orchidaceae</taxon>
        <taxon>Epidendroideae</taxon>
        <taxon>Malaxideae</taxon>
        <taxon>Dendrobiinae</taxon>
        <taxon>Dendrobium</taxon>
    </lineage>
</organism>
<dbReference type="EMBL" id="JAGYWB010000002">
    <property type="protein sequence ID" value="KAI0529750.1"/>
    <property type="molecule type" value="Genomic_DNA"/>
</dbReference>
<dbReference type="PANTHER" id="PTHR35046">
    <property type="entry name" value="ZINC KNUCKLE (CCHC-TYPE) FAMILY PROTEIN"/>
    <property type="match status" value="1"/>
</dbReference>
<comment type="caution">
    <text evidence="2">The sequence shown here is derived from an EMBL/GenBank/DDBJ whole genome shotgun (WGS) entry which is preliminary data.</text>
</comment>
<dbReference type="OrthoDB" id="1432277at2759"/>
<gene>
    <name evidence="2" type="ORF">KFK09_002308</name>
</gene>
<accession>A0A8T3C7F5</accession>
<keyword evidence="3" id="KW-1185">Reference proteome</keyword>
<sequence length="161" mass="17964">MTSRTTGKTPFSIVYTKPPKTVLDLFILPKCKSQAAATFAGDYADMLSEIRRQILKSNLRYKEAADKHKRQRLFNVGDLVMVRLRRERFPPGTYSKLSRRKIGPIPITAKINDNAYSMALPAGCNTSPTFNVADIWPYSPPDEGVIHVSSSESSSSEHGED</sequence>
<dbReference type="SMR" id="A0A8T3C7F5"/>
<name>A0A8T3C7F5_DENNO</name>
<protein>
    <recommendedName>
        <fullName evidence="1">Tf2-1-like SH3-like domain-containing protein</fullName>
    </recommendedName>
</protein>
<dbReference type="AlphaFoldDB" id="A0A8T3C7F5"/>
<dbReference type="PANTHER" id="PTHR35046:SF26">
    <property type="entry name" value="RNA-DIRECTED DNA POLYMERASE"/>
    <property type="match status" value="1"/>
</dbReference>